<dbReference type="EMBL" id="AM920429">
    <property type="protein sequence ID" value="CAP74337.1"/>
    <property type="molecule type" value="Genomic_DNA"/>
</dbReference>
<dbReference type="OrthoDB" id="37659at2759"/>
<keyword evidence="9 12" id="KW-1133">Transmembrane helix</keyword>
<dbReference type="PANTHER" id="PTHR12154:SF4">
    <property type="entry name" value="UDP-N-ACETYLGLUCOSAMINE TRANSFERASE SUBUNIT ALG14 HOMOLOG"/>
    <property type="match status" value="1"/>
</dbReference>
<feature type="transmembrane region" description="Helical" evidence="12">
    <location>
        <begin position="12"/>
        <end position="34"/>
    </location>
</feature>
<evidence type="ECO:0000256" key="6">
    <source>
        <dbReference type="ARBA" id="ARBA00022692"/>
    </source>
</evidence>
<evidence type="ECO:0000256" key="7">
    <source>
        <dbReference type="ARBA" id="ARBA00022824"/>
    </source>
</evidence>
<comment type="subcellular location">
    <subcellularLocation>
        <location evidence="1">Endoplasmic reticulum membrane</location>
        <topology evidence="1">Single-pass membrane protein</topology>
    </subcellularLocation>
    <subcellularLocation>
        <location evidence="2">Nucleus membrane</location>
        <topology evidence="2">Single-pass membrane protein</topology>
    </subcellularLocation>
</comment>
<name>B6H624_PENRW</name>
<dbReference type="InterPro" id="IPR013969">
    <property type="entry name" value="Oligosacch_biosynth_Alg14"/>
</dbReference>
<dbReference type="PANTHER" id="PTHR12154">
    <property type="entry name" value="GLYCOSYL TRANSFERASE-RELATED"/>
    <property type="match status" value="1"/>
</dbReference>
<keyword evidence="14" id="KW-1185">Reference proteome</keyword>
<evidence type="ECO:0000256" key="1">
    <source>
        <dbReference type="ARBA" id="ARBA00004389"/>
    </source>
</evidence>
<dbReference type="eggNOG" id="KOG3339">
    <property type="taxonomic scope" value="Eukaryota"/>
</dbReference>
<dbReference type="InterPro" id="IPR036291">
    <property type="entry name" value="NAD(P)-bd_dom_sf"/>
</dbReference>
<dbReference type="Pfam" id="PF00106">
    <property type="entry name" value="adh_short"/>
    <property type="match status" value="1"/>
</dbReference>
<evidence type="ECO:0000256" key="10">
    <source>
        <dbReference type="ARBA" id="ARBA00023136"/>
    </source>
</evidence>
<keyword evidence="10 12" id="KW-0472">Membrane</keyword>
<dbReference type="Pfam" id="PF08660">
    <property type="entry name" value="Alg14"/>
    <property type="match status" value="1"/>
</dbReference>
<dbReference type="eggNOG" id="KOG0725">
    <property type="taxonomic scope" value="Eukaryota"/>
</dbReference>
<evidence type="ECO:0000256" key="11">
    <source>
        <dbReference type="ARBA" id="ARBA00032062"/>
    </source>
</evidence>
<evidence type="ECO:0000256" key="9">
    <source>
        <dbReference type="ARBA" id="ARBA00022989"/>
    </source>
</evidence>
<evidence type="ECO:0000256" key="5">
    <source>
        <dbReference type="ARBA" id="ARBA00017467"/>
    </source>
</evidence>
<evidence type="ECO:0000256" key="3">
    <source>
        <dbReference type="ARBA" id="ARBA00009731"/>
    </source>
</evidence>
<protein>
    <recommendedName>
        <fullName evidence="5">UDP-N-acetylglucosamine transferase subunit ALG14</fullName>
    </recommendedName>
    <alternativeName>
        <fullName evidence="11">Asparagine-linked glycosylation protein 14</fullName>
    </alternativeName>
</protein>
<keyword evidence="7" id="KW-0256">Endoplasmic reticulum</keyword>
<evidence type="ECO:0000256" key="8">
    <source>
        <dbReference type="ARBA" id="ARBA00022857"/>
    </source>
</evidence>
<proteinExistence type="inferred from homology"/>
<organism evidence="13 14">
    <name type="scientific">Penicillium rubens (strain ATCC 28089 / DSM 1075 / NRRL 1951 / Wisconsin 54-1255)</name>
    <name type="common">Penicillium chrysogenum</name>
    <dbReference type="NCBI Taxonomy" id="500485"/>
    <lineage>
        <taxon>Eukaryota</taxon>
        <taxon>Fungi</taxon>
        <taxon>Dikarya</taxon>
        <taxon>Ascomycota</taxon>
        <taxon>Pezizomycotina</taxon>
        <taxon>Eurotiomycetes</taxon>
        <taxon>Eurotiomycetidae</taxon>
        <taxon>Eurotiales</taxon>
        <taxon>Aspergillaceae</taxon>
        <taxon>Penicillium</taxon>
        <taxon>Penicillium chrysogenum species complex</taxon>
    </lineage>
</organism>
<dbReference type="GO" id="GO:0004577">
    <property type="term" value="F:N-acetylglucosaminyldiphosphodolichol N-acetylglucosaminyltransferase activity"/>
    <property type="evidence" value="ECO:0007669"/>
    <property type="project" value="TreeGrafter"/>
</dbReference>
<reference evidence="13 14" key="1">
    <citation type="journal article" date="2008" name="Nat. Biotechnol.">
        <title>Genome sequencing and analysis of the filamentous fungus Penicillium chrysogenum.</title>
        <authorList>
            <person name="van den Berg M.A."/>
            <person name="Albang R."/>
            <person name="Albermann K."/>
            <person name="Badger J.H."/>
            <person name="Daran J.-M."/>
            <person name="Driessen A.J.M."/>
            <person name="Garcia-Estrada C."/>
            <person name="Fedorova N.D."/>
            <person name="Harris D.M."/>
            <person name="Heijne W.H.M."/>
            <person name="Joardar V.S."/>
            <person name="Kiel J.A.K.W."/>
            <person name="Kovalchuk A."/>
            <person name="Martin J.F."/>
            <person name="Nierman W.C."/>
            <person name="Nijland J.G."/>
            <person name="Pronk J.T."/>
            <person name="Roubos J.A."/>
            <person name="van der Klei I.J."/>
            <person name="van Peij N.N.M.E."/>
            <person name="Veenhuis M."/>
            <person name="von Doehren H."/>
            <person name="Wagner C."/>
            <person name="Wortman J.R."/>
            <person name="Bovenberg R.A.L."/>
        </authorList>
    </citation>
    <scope>NUCLEOTIDE SEQUENCE [LARGE SCALE GENOMIC DNA]</scope>
    <source>
        <strain evidence="14">ATCC 28089 / DSM 1075 / NRRL 1951 / Wisconsin 54-1255</strain>
    </source>
</reference>
<dbReference type="BioCyc" id="PCHR:PC14G01960-MONOMER"/>
<evidence type="ECO:0000256" key="4">
    <source>
        <dbReference type="ARBA" id="ARBA00011335"/>
    </source>
</evidence>
<keyword evidence="6 12" id="KW-0812">Transmembrane</keyword>
<dbReference type="InterPro" id="IPR020904">
    <property type="entry name" value="Sc_DH/Rdtase_CS"/>
</dbReference>
<dbReference type="Proteomes" id="UP000000724">
    <property type="component" value="Contig Pc00c14"/>
</dbReference>
<dbReference type="Gene3D" id="3.40.50.720">
    <property type="entry name" value="NAD(P)-binding Rossmann-like Domain"/>
    <property type="match status" value="2"/>
</dbReference>
<dbReference type="PRINTS" id="PR00081">
    <property type="entry name" value="GDHRDH"/>
</dbReference>
<dbReference type="VEuPathDB" id="FungiDB:PCH_Pc14g01960"/>
<comment type="similarity">
    <text evidence="3">Belongs to the ALG14 family.</text>
</comment>
<evidence type="ECO:0000313" key="14">
    <source>
        <dbReference type="Proteomes" id="UP000000724"/>
    </source>
</evidence>
<sequence>MPFSFASLSFWGLLLWCAILAITLGAGTLIVLLLSLMISQNITPPKRRRRGSPVHLLVVLGSGGHTAEMLYMLERMNLDPQIYTYRTYLVSSGDNFSAEKAKAFEAQRGQSSQGHAYSDNYSIASVPRARRVHQSYLTAPFSTLRCFWACLIILGGRHPDQKLPKEYSSFYPDLILTNGPATAVCVVAAAKFIRFFQCLTKCAAWCLGLRTFSSFTSAPKLRTIYIESWARISQRTRFSPGYGIYNSNPPSRSLTAEKCPGEMVTIGLGALAAEKFASEGSNVAINYMSSKEIADKLASDIASKYGVKTVVIQGDAGVKDDCINAVKTTIEKLGGLDIIISNACWSVNVKSSLHLFKAALPTFNANPEGGVFLITASIAGIMPSGSSLPYAVSKAASIHLMKCLAKTQGAKVRVNAILPGLLLTEWGQRFPSDKIEGWTNATALKKVPEVEDCADMFITLAKNASITGQAVQIGKSLRSSGRAETDNSF</sequence>
<dbReference type="AlphaFoldDB" id="B6H624"/>
<dbReference type="GO" id="GO:0006488">
    <property type="term" value="P:dolichol-linked oligosaccharide biosynthetic process"/>
    <property type="evidence" value="ECO:0007669"/>
    <property type="project" value="InterPro"/>
</dbReference>
<feature type="transmembrane region" description="Helical" evidence="12">
    <location>
        <begin position="54"/>
        <end position="73"/>
    </location>
</feature>
<comment type="subunit">
    <text evidence="4">Heterodimer with ALG13 to form a functional enzyme.</text>
</comment>
<dbReference type="InterPro" id="IPR002347">
    <property type="entry name" value="SDR_fam"/>
</dbReference>
<dbReference type="GO" id="GO:0031965">
    <property type="term" value="C:nuclear membrane"/>
    <property type="evidence" value="ECO:0007669"/>
    <property type="project" value="UniProtKB-SubCell"/>
</dbReference>
<evidence type="ECO:0000256" key="12">
    <source>
        <dbReference type="SAM" id="Phobius"/>
    </source>
</evidence>
<dbReference type="Gene3D" id="3.40.50.2000">
    <property type="entry name" value="Glycogen Phosphorylase B"/>
    <property type="match status" value="1"/>
</dbReference>
<dbReference type="STRING" id="500485.B6H624"/>
<accession>B6H624</accession>
<evidence type="ECO:0000313" key="13">
    <source>
        <dbReference type="EMBL" id="CAP74337.1"/>
    </source>
</evidence>
<keyword evidence="8" id="KW-0521">NADP</keyword>
<dbReference type="OMA" id="WCAILAI"/>
<evidence type="ECO:0000256" key="2">
    <source>
        <dbReference type="ARBA" id="ARBA00004590"/>
    </source>
</evidence>
<dbReference type="SUPFAM" id="SSF51735">
    <property type="entry name" value="NAD(P)-binding Rossmann-fold domains"/>
    <property type="match status" value="1"/>
</dbReference>
<dbReference type="PROSITE" id="PS00061">
    <property type="entry name" value="ADH_SHORT"/>
    <property type="match status" value="1"/>
</dbReference>
<dbReference type="GO" id="GO:0043541">
    <property type="term" value="C:UDP-N-acetylglucosamine transferase complex"/>
    <property type="evidence" value="ECO:0007669"/>
    <property type="project" value="TreeGrafter"/>
</dbReference>
<dbReference type="HOGENOM" id="CLU_557885_0_0_1"/>
<gene>
    <name evidence="13" type="ORF">Pc14g01960</name>
    <name evidence="13" type="ORF">PCH_Pc14g01960</name>
</gene>
<dbReference type="CDD" id="cd05233">
    <property type="entry name" value="SDR_c"/>
    <property type="match status" value="1"/>
</dbReference>